<evidence type="ECO:0000313" key="1">
    <source>
        <dbReference type="EMBL" id="MDP9651420.1"/>
    </source>
</evidence>
<gene>
    <name evidence="1" type="ORF">J2793_006895</name>
</gene>
<name>A0AB73IN37_9BURK</name>
<dbReference type="EMBL" id="JAURTK010000020">
    <property type="protein sequence ID" value="MDP9651420.1"/>
    <property type="molecule type" value="Genomic_DNA"/>
</dbReference>
<protein>
    <recommendedName>
        <fullName evidence="3">Methyl-accepting chemotaxis protein</fullName>
    </recommendedName>
</protein>
<dbReference type="Proteomes" id="UP001229486">
    <property type="component" value="Unassembled WGS sequence"/>
</dbReference>
<organism evidence="1 2">
    <name type="scientific">Paraburkholderia caledonica</name>
    <dbReference type="NCBI Taxonomy" id="134536"/>
    <lineage>
        <taxon>Bacteria</taxon>
        <taxon>Pseudomonadati</taxon>
        <taxon>Pseudomonadota</taxon>
        <taxon>Betaproteobacteria</taxon>
        <taxon>Burkholderiales</taxon>
        <taxon>Burkholderiaceae</taxon>
        <taxon>Paraburkholderia</taxon>
    </lineage>
</organism>
<comment type="caution">
    <text evidence="1">The sequence shown here is derived from an EMBL/GenBank/DDBJ whole genome shotgun (WGS) entry which is preliminary data.</text>
</comment>
<evidence type="ECO:0000313" key="2">
    <source>
        <dbReference type="Proteomes" id="UP001229486"/>
    </source>
</evidence>
<proteinExistence type="predicted"/>
<accession>A0AB73IN37</accession>
<dbReference type="AlphaFoldDB" id="A0AB73IN37"/>
<reference evidence="1" key="1">
    <citation type="submission" date="2023-07" db="EMBL/GenBank/DDBJ databases">
        <title>Sorghum-associated microbial communities from plants grown in Nebraska, USA.</title>
        <authorList>
            <person name="Schachtman D."/>
        </authorList>
    </citation>
    <scope>NUCLEOTIDE SEQUENCE</scope>
    <source>
        <strain evidence="1">DS1061</strain>
    </source>
</reference>
<sequence>MDEVTQQNAALVEEASAAAQSMASQSGTLRELVSIFRLPDSFTVSASVPERPIVARPVARPKVHMPSRVPVAVDSTAGNSDWQNF</sequence>
<evidence type="ECO:0008006" key="3">
    <source>
        <dbReference type="Google" id="ProtNLM"/>
    </source>
</evidence>